<dbReference type="EMBL" id="JABBWG010000064">
    <property type="protein sequence ID" value="KAG1803988.1"/>
    <property type="molecule type" value="Genomic_DNA"/>
</dbReference>
<dbReference type="AlphaFoldDB" id="A0A9P7DV90"/>
<evidence type="ECO:0000313" key="3">
    <source>
        <dbReference type="Proteomes" id="UP000807769"/>
    </source>
</evidence>
<comment type="caution">
    <text evidence="2">The sequence shown here is derived from an EMBL/GenBank/DDBJ whole genome shotgun (WGS) entry which is preliminary data.</text>
</comment>
<evidence type="ECO:0000313" key="2">
    <source>
        <dbReference type="EMBL" id="KAG1803988.1"/>
    </source>
</evidence>
<feature type="region of interest" description="Disordered" evidence="1">
    <location>
        <begin position="187"/>
        <end position="211"/>
    </location>
</feature>
<keyword evidence="3" id="KW-1185">Reference proteome</keyword>
<gene>
    <name evidence="2" type="ORF">BJ212DRAFT_952647</name>
</gene>
<dbReference type="OrthoDB" id="2692480at2759"/>
<reference evidence="2" key="1">
    <citation type="journal article" date="2020" name="New Phytol.">
        <title>Comparative genomics reveals dynamic genome evolution in host specialist ectomycorrhizal fungi.</title>
        <authorList>
            <person name="Lofgren L.A."/>
            <person name="Nguyen N.H."/>
            <person name="Vilgalys R."/>
            <person name="Ruytinx J."/>
            <person name="Liao H.L."/>
            <person name="Branco S."/>
            <person name="Kuo A."/>
            <person name="LaButti K."/>
            <person name="Lipzen A."/>
            <person name="Andreopoulos W."/>
            <person name="Pangilinan J."/>
            <person name="Riley R."/>
            <person name="Hundley H."/>
            <person name="Na H."/>
            <person name="Barry K."/>
            <person name="Grigoriev I.V."/>
            <person name="Stajich J.E."/>
            <person name="Kennedy P.G."/>
        </authorList>
    </citation>
    <scope>NUCLEOTIDE SEQUENCE</scope>
    <source>
        <strain evidence="2">MN1</strain>
    </source>
</reference>
<name>A0A9P7DV90_9AGAM</name>
<organism evidence="2 3">
    <name type="scientific">Suillus subaureus</name>
    <dbReference type="NCBI Taxonomy" id="48587"/>
    <lineage>
        <taxon>Eukaryota</taxon>
        <taxon>Fungi</taxon>
        <taxon>Dikarya</taxon>
        <taxon>Basidiomycota</taxon>
        <taxon>Agaricomycotina</taxon>
        <taxon>Agaricomycetes</taxon>
        <taxon>Agaricomycetidae</taxon>
        <taxon>Boletales</taxon>
        <taxon>Suillineae</taxon>
        <taxon>Suillaceae</taxon>
        <taxon>Suillus</taxon>
    </lineage>
</organism>
<dbReference type="RefSeq" id="XP_041186686.1">
    <property type="nucleotide sequence ID" value="XM_041344434.1"/>
</dbReference>
<proteinExistence type="predicted"/>
<sequence length="211" mass="24359">MDESATVDFFAVLGNELYLISVSANSRIADIFEYLKSRYPETHPVLKRISYKRCKFYKFQNPVIISDDDLDDTDAVQQCLDEHNWTEVSPNKSLKALGSELRNDHVYLVIKPPQLEDDTDPAIENVRKQDEELFRHLQVTVSKLQSWTTQDIGYYLDGGTWLINSQERPDSIAEIEDRLDRARIYAVPNTDPPSHADPIRGCYQPQTRQPL</sequence>
<dbReference type="Proteomes" id="UP000807769">
    <property type="component" value="Unassembled WGS sequence"/>
</dbReference>
<evidence type="ECO:0000256" key="1">
    <source>
        <dbReference type="SAM" id="MobiDB-lite"/>
    </source>
</evidence>
<accession>A0A9P7DV90</accession>
<protein>
    <submittedName>
        <fullName evidence="2">Uncharacterized protein</fullName>
    </submittedName>
</protein>
<dbReference type="GeneID" id="64638450"/>